<evidence type="ECO:0000313" key="3">
    <source>
        <dbReference type="EMBL" id="SNS09530.1"/>
    </source>
</evidence>
<reference evidence="3 4" key="1">
    <citation type="submission" date="2017-06" db="EMBL/GenBank/DDBJ databases">
        <authorList>
            <person name="Varghese N."/>
            <person name="Submissions S."/>
        </authorList>
    </citation>
    <scope>NUCLEOTIDE SEQUENCE [LARGE SCALE GENOMIC DNA]</scope>
    <source>
        <strain evidence="3 4">DSM 26989</strain>
    </source>
</reference>
<dbReference type="Gene3D" id="3.30.70.970">
    <property type="entry name" value="RraB-like"/>
    <property type="match status" value="1"/>
</dbReference>
<sequence>METNRFDAPQDWGMYMQQLEDKPAVTRVNIALNTVAPVDGYRYRLQLAVYYRTPTENGLPVAEENPELWKIEDAFVELLNKVDAIDAGLMKWNNRVNFFFYAKVADVGDELVKGLKEQFPDYEYKLWVDEDEQWEGYFLTLFPNKYSMQEIQNNKVLSALDRENDDLGKERVIEHFLLFKDEAAANRFVEKVAEKGFVEFHRRPLEDNEYKLQIGISRPDIPDNIHNITWYLLDEAEEAGGYYDGWGCGMA</sequence>
<keyword evidence="4" id="KW-1185">Reference proteome</keyword>
<feature type="domain" description="DUF695" evidence="1">
    <location>
        <begin position="10"/>
        <end position="141"/>
    </location>
</feature>
<organism evidence="3 4">
    <name type="scientific">Prevotella jejuni</name>
    <dbReference type="NCBI Taxonomy" id="1177574"/>
    <lineage>
        <taxon>Bacteria</taxon>
        <taxon>Pseudomonadati</taxon>
        <taxon>Bacteroidota</taxon>
        <taxon>Bacteroidia</taxon>
        <taxon>Bacteroidales</taxon>
        <taxon>Prevotellaceae</taxon>
        <taxon>Prevotella</taxon>
    </lineage>
</organism>
<gene>
    <name evidence="3" type="ORF">SAMN06265364_14015</name>
</gene>
<dbReference type="AlphaFoldDB" id="A0AA94LLT1"/>
<dbReference type="Proteomes" id="UP000198427">
    <property type="component" value="Unassembled WGS sequence"/>
</dbReference>
<dbReference type="EMBL" id="FZNZ01000040">
    <property type="protein sequence ID" value="SNS09530.1"/>
    <property type="molecule type" value="Genomic_DNA"/>
</dbReference>
<dbReference type="InterPro" id="IPR016097">
    <property type="entry name" value="DUF695"/>
</dbReference>
<dbReference type="GeneID" id="94029125"/>
<proteinExistence type="predicted"/>
<evidence type="ECO:0000259" key="2">
    <source>
        <dbReference type="Pfam" id="PF06877"/>
    </source>
</evidence>
<feature type="domain" description="Regulator of ribonuclease activity B" evidence="2">
    <location>
        <begin position="151"/>
        <end position="248"/>
    </location>
</feature>
<comment type="caution">
    <text evidence="3">The sequence shown here is derived from an EMBL/GenBank/DDBJ whole genome shotgun (WGS) entry which is preliminary data.</text>
</comment>
<dbReference type="SUPFAM" id="SSF89946">
    <property type="entry name" value="Hypothetical protein VC0424"/>
    <property type="match status" value="1"/>
</dbReference>
<dbReference type="InterPro" id="IPR036701">
    <property type="entry name" value="RraB-like_sf"/>
</dbReference>
<evidence type="ECO:0000313" key="4">
    <source>
        <dbReference type="Proteomes" id="UP000198427"/>
    </source>
</evidence>
<evidence type="ECO:0000259" key="1">
    <source>
        <dbReference type="Pfam" id="PF05117"/>
    </source>
</evidence>
<dbReference type="Pfam" id="PF05117">
    <property type="entry name" value="DUF695"/>
    <property type="match status" value="1"/>
</dbReference>
<name>A0AA94LLT1_9BACT</name>
<dbReference type="InterPro" id="IPR009671">
    <property type="entry name" value="RraB_dom"/>
</dbReference>
<accession>A0AA94LLT1</accession>
<dbReference type="Pfam" id="PF06877">
    <property type="entry name" value="RraB"/>
    <property type="match status" value="1"/>
</dbReference>
<dbReference type="RefSeq" id="WP_158296838.1">
    <property type="nucleotide sequence ID" value="NZ_CAUTTV010000085.1"/>
</dbReference>
<protein>
    <submittedName>
        <fullName evidence="3">TIGR01619 family protein</fullName>
    </submittedName>
</protein>